<dbReference type="GO" id="GO:0005730">
    <property type="term" value="C:nucleolus"/>
    <property type="evidence" value="ECO:0007669"/>
    <property type="project" value="UniProtKB-SubCell"/>
</dbReference>
<evidence type="ECO:0000256" key="1">
    <source>
        <dbReference type="ARBA" id="ARBA00008838"/>
    </source>
</evidence>
<reference evidence="9" key="1">
    <citation type="submission" date="2022-11" db="UniProtKB">
        <authorList>
            <consortium name="WormBaseParasite"/>
        </authorList>
    </citation>
    <scope>IDENTIFICATION</scope>
</reference>
<comment type="similarity">
    <text evidence="1 5">Belongs to the NOP53 family.</text>
</comment>
<name>A0A915BBH7_PARUN</name>
<keyword evidence="6" id="KW-0175">Coiled coil</keyword>
<dbReference type="GO" id="GO:0005654">
    <property type="term" value="C:nucleoplasm"/>
    <property type="evidence" value="ECO:0007669"/>
    <property type="project" value="UniProtKB-SubCell"/>
</dbReference>
<keyword evidence="3 5" id="KW-0690">Ribosome biogenesis</keyword>
<keyword evidence="4 5" id="KW-0539">Nucleus</keyword>
<comment type="subcellular location">
    <subcellularLocation>
        <location evidence="5">Nucleus</location>
        <location evidence="5">Nucleolus</location>
    </subcellularLocation>
    <subcellularLocation>
        <location evidence="5">Nucleus</location>
        <location evidence="5">Nucleoplasm</location>
    </subcellularLocation>
</comment>
<evidence type="ECO:0000256" key="3">
    <source>
        <dbReference type="ARBA" id="ARBA00022517"/>
    </source>
</evidence>
<protein>
    <recommendedName>
        <fullName evidence="2 5">Ribosome biogenesis protein NOP53</fullName>
    </recommendedName>
</protein>
<evidence type="ECO:0000256" key="5">
    <source>
        <dbReference type="PIRNR" id="PIRNR017302"/>
    </source>
</evidence>
<dbReference type="GO" id="GO:0000027">
    <property type="term" value="P:ribosomal large subunit assembly"/>
    <property type="evidence" value="ECO:0007669"/>
    <property type="project" value="UniProtKB-UniRule"/>
</dbReference>
<feature type="coiled-coil region" evidence="6">
    <location>
        <begin position="315"/>
        <end position="345"/>
    </location>
</feature>
<feature type="region of interest" description="Disordered" evidence="7">
    <location>
        <begin position="289"/>
        <end position="309"/>
    </location>
</feature>
<evidence type="ECO:0000313" key="8">
    <source>
        <dbReference type="Proteomes" id="UP000887569"/>
    </source>
</evidence>
<evidence type="ECO:0000313" key="9">
    <source>
        <dbReference type="WBParaSite" id="PgR033_g024_t01"/>
    </source>
</evidence>
<proteinExistence type="inferred from homology"/>
<dbReference type="PANTHER" id="PTHR14211">
    <property type="entry name" value="GLIOMA SUPPRESSOR CANDIDATE REGION GENE 2"/>
    <property type="match status" value="1"/>
</dbReference>
<evidence type="ECO:0000256" key="2">
    <source>
        <dbReference type="ARBA" id="ARBA00018339"/>
    </source>
</evidence>
<feature type="region of interest" description="Disordered" evidence="7">
    <location>
        <begin position="1"/>
        <end position="34"/>
    </location>
</feature>
<evidence type="ECO:0000256" key="4">
    <source>
        <dbReference type="ARBA" id="ARBA00023242"/>
    </source>
</evidence>
<accession>A0A915BBH7</accession>
<dbReference type="AlphaFoldDB" id="A0A915BBH7"/>
<dbReference type="PANTHER" id="PTHR14211:SF7">
    <property type="entry name" value="RIBOSOME BIOGENESIS PROTEIN NOP53"/>
    <property type="match status" value="1"/>
</dbReference>
<dbReference type="GO" id="GO:0008097">
    <property type="term" value="F:5S rRNA binding"/>
    <property type="evidence" value="ECO:0007669"/>
    <property type="project" value="TreeGrafter"/>
</dbReference>
<dbReference type="Proteomes" id="UP000887569">
    <property type="component" value="Unplaced"/>
</dbReference>
<keyword evidence="8" id="KW-1185">Reference proteome</keyword>
<evidence type="ECO:0000256" key="7">
    <source>
        <dbReference type="SAM" id="MobiDB-lite"/>
    </source>
</evidence>
<sequence>VGDAQVDRRMRSMRHNGRSRVKEREVSPSPIMESSLISTMGAETPKLNARKCPRRKKRYWRKATRGEEFLTDEQINQENDVLRGRIDSELFTIDRTPQLSSMRLTRKQIAALNKRNLLERADDEEKEIKPSKSILKEMFRKKKKVIATALRRRDPVVMASGSKVAYDLWADESKETSTEHALIEDHYLRSTKRKKPLEPRTLKHIPSLLPPVEVAEAGASYNPSISTYQKYVDDIAKDEVKVEEDEGKLQKALSLAPGETYVSQSDIIAEESEGLFNETATADAELTMDHSDLPSNEENKKPIAKKEKTSKMRRLEMLEKRKKFIEKAEREAKRSEQLVFKVKKLNKEISKSLLDIENKTKLRRKRKSAKRLLGTQRLGRGKFTPEERPFLLSEELPGSLRQLKPQGDVIADRLKSLQKRNMIAIPGEERVRSKLKKKLRVKISERRSYKEVTIGSRVI</sequence>
<comment type="function">
    <text evidence="5">May play a role in ribosome biogenesis.</text>
</comment>
<dbReference type="Pfam" id="PF07767">
    <property type="entry name" value="Nop53"/>
    <property type="match status" value="1"/>
</dbReference>
<dbReference type="PIRSF" id="PIRSF017302">
    <property type="entry name" value="Gltscr2"/>
    <property type="match status" value="1"/>
</dbReference>
<organism evidence="8 9">
    <name type="scientific">Parascaris univalens</name>
    <name type="common">Nematode worm</name>
    <dbReference type="NCBI Taxonomy" id="6257"/>
    <lineage>
        <taxon>Eukaryota</taxon>
        <taxon>Metazoa</taxon>
        <taxon>Ecdysozoa</taxon>
        <taxon>Nematoda</taxon>
        <taxon>Chromadorea</taxon>
        <taxon>Rhabditida</taxon>
        <taxon>Spirurina</taxon>
        <taxon>Ascaridomorpha</taxon>
        <taxon>Ascaridoidea</taxon>
        <taxon>Ascarididae</taxon>
        <taxon>Parascaris</taxon>
    </lineage>
</organism>
<dbReference type="InterPro" id="IPR011687">
    <property type="entry name" value="Nop53/GLTSCR2"/>
</dbReference>
<dbReference type="WBParaSite" id="PgR033_g024_t01">
    <property type="protein sequence ID" value="PgR033_g024_t01"/>
    <property type="gene ID" value="PgR033_g024"/>
</dbReference>
<dbReference type="GO" id="GO:0006364">
    <property type="term" value="P:rRNA processing"/>
    <property type="evidence" value="ECO:0007669"/>
    <property type="project" value="TreeGrafter"/>
</dbReference>
<feature type="compositionally biased region" description="Basic and acidic residues" evidence="7">
    <location>
        <begin position="1"/>
        <end position="10"/>
    </location>
</feature>
<evidence type="ECO:0000256" key="6">
    <source>
        <dbReference type="SAM" id="Coils"/>
    </source>
</evidence>